<keyword evidence="3" id="KW-1185">Reference proteome</keyword>
<keyword evidence="1" id="KW-0175">Coiled coil</keyword>
<proteinExistence type="predicted"/>
<accession>A0ABR3FCU0</accession>
<gene>
    <name evidence="2" type="ORF">V5O48_009052</name>
</gene>
<organism evidence="2 3">
    <name type="scientific">Marasmius crinis-equi</name>
    <dbReference type="NCBI Taxonomy" id="585013"/>
    <lineage>
        <taxon>Eukaryota</taxon>
        <taxon>Fungi</taxon>
        <taxon>Dikarya</taxon>
        <taxon>Basidiomycota</taxon>
        <taxon>Agaricomycotina</taxon>
        <taxon>Agaricomycetes</taxon>
        <taxon>Agaricomycetidae</taxon>
        <taxon>Agaricales</taxon>
        <taxon>Marasmiineae</taxon>
        <taxon>Marasmiaceae</taxon>
        <taxon>Marasmius</taxon>
    </lineage>
</organism>
<name>A0ABR3FCU0_9AGAR</name>
<evidence type="ECO:0000313" key="2">
    <source>
        <dbReference type="EMBL" id="KAL0572905.1"/>
    </source>
</evidence>
<dbReference type="EMBL" id="JBAHYK010000567">
    <property type="protein sequence ID" value="KAL0572905.1"/>
    <property type="molecule type" value="Genomic_DNA"/>
</dbReference>
<evidence type="ECO:0000313" key="3">
    <source>
        <dbReference type="Proteomes" id="UP001465976"/>
    </source>
</evidence>
<reference evidence="2 3" key="1">
    <citation type="submission" date="2024-02" db="EMBL/GenBank/DDBJ databases">
        <title>A draft genome for the cacao thread blight pathogen Marasmius crinis-equi.</title>
        <authorList>
            <person name="Cohen S.P."/>
            <person name="Baruah I.K."/>
            <person name="Amoako-Attah I."/>
            <person name="Bukari Y."/>
            <person name="Meinhardt L.W."/>
            <person name="Bailey B.A."/>
        </authorList>
    </citation>
    <scope>NUCLEOTIDE SEQUENCE [LARGE SCALE GENOMIC DNA]</scope>
    <source>
        <strain evidence="2 3">GH-76</strain>
    </source>
</reference>
<comment type="caution">
    <text evidence="2">The sequence shown here is derived from an EMBL/GenBank/DDBJ whole genome shotgun (WGS) entry which is preliminary data.</text>
</comment>
<sequence length="416" mass="47182">MSFDGQYPEQDVTASLQESFNEAFKLQDDLKEVKDCLSRVTPSIDFKPYELYNHFVRKAQKLAANVHTQVTQNLAQNVVVIVQDPDCSVKQKVEEVASFLHKIEGNDFTLDTDSSTIAFSTAIQSVSIVLNDVMGSAVGEAERYDSELTKLSAELADLKKKRNESAGMHVDEFYFVRAAEMIAIARRPELEASSEPNDEVEKDEIKEDEIKRIIEEGEKRLLEGSQVPLDPVVSMILQNKQALSEDDIRSVIEEGSNRRLTERIRSLPADAKEPLLNLLSKEPAPNLLSTFASVLAAYQNEKINGFSVRIKESKDRIRIVEQDKEKAERNTEEMASARDSLGEFDKRFKVVAEKLNKLQEVANAAEGYVQEYDHYLQEYNQFLKRFEDQTNTLKLRSERLSNADSALTSFTSHNIE</sequence>
<dbReference type="Proteomes" id="UP001465976">
    <property type="component" value="Unassembled WGS sequence"/>
</dbReference>
<feature type="coiled-coil region" evidence="1">
    <location>
        <begin position="310"/>
        <end position="340"/>
    </location>
</feature>
<evidence type="ECO:0000256" key="1">
    <source>
        <dbReference type="SAM" id="Coils"/>
    </source>
</evidence>
<protein>
    <submittedName>
        <fullName evidence="2">Uncharacterized protein</fullName>
    </submittedName>
</protein>